<reference evidence="2 3" key="1">
    <citation type="submission" date="2023-08" db="EMBL/GenBank/DDBJ databases">
        <title>Functional and genomic diversity of the sorghum phyllosphere microbiome.</title>
        <authorList>
            <person name="Shade A."/>
        </authorList>
    </citation>
    <scope>NUCLEOTIDE SEQUENCE [LARGE SCALE GENOMIC DNA]</scope>
    <source>
        <strain evidence="2 3">SORGH_AS_0919</strain>
    </source>
</reference>
<dbReference type="PANTHER" id="PTHR37314">
    <property type="entry name" value="SLR0142 PROTEIN"/>
    <property type="match status" value="1"/>
</dbReference>
<feature type="transmembrane region" description="Helical" evidence="1">
    <location>
        <begin position="190"/>
        <end position="209"/>
    </location>
</feature>
<dbReference type="PANTHER" id="PTHR37314:SF4">
    <property type="entry name" value="UPF0700 TRANSMEMBRANE PROTEIN YOAK"/>
    <property type="match status" value="1"/>
</dbReference>
<feature type="transmembrane region" description="Helical" evidence="1">
    <location>
        <begin position="133"/>
        <end position="152"/>
    </location>
</feature>
<feature type="transmembrane region" description="Helical" evidence="1">
    <location>
        <begin position="72"/>
        <end position="93"/>
    </location>
</feature>
<feature type="transmembrane region" description="Helical" evidence="1">
    <location>
        <begin position="105"/>
        <end position="127"/>
    </location>
</feature>
<organism evidence="2 3">
    <name type="scientific">Microbacterium paludicola</name>
    <dbReference type="NCBI Taxonomy" id="300019"/>
    <lineage>
        <taxon>Bacteria</taxon>
        <taxon>Bacillati</taxon>
        <taxon>Actinomycetota</taxon>
        <taxon>Actinomycetes</taxon>
        <taxon>Micrococcales</taxon>
        <taxon>Microbacteriaceae</taxon>
        <taxon>Microbacterium</taxon>
    </lineage>
</organism>
<dbReference type="RefSeq" id="WP_023953603.1">
    <property type="nucleotide sequence ID" value="NZ_CP018134.1"/>
</dbReference>
<proteinExistence type="predicted"/>
<accession>A0ABU1I3U3</accession>
<evidence type="ECO:0000256" key="1">
    <source>
        <dbReference type="SAM" id="Phobius"/>
    </source>
</evidence>
<gene>
    <name evidence="2" type="ORF">QE367_002012</name>
</gene>
<comment type="caution">
    <text evidence="2">The sequence shown here is derived from an EMBL/GenBank/DDBJ whole genome shotgun (WGS) entry which is preliminary data.</text>
</comment>
<sequence length="244" mass="24956">MRRNPSTSRLARRDVAPAQRRTALIALMLLTFVTGVVDAVGYLALDRVFVGNMTGNIVILGMAVAGGDDLPVLGPAIALAAFTAAAFAAGLFLRRRRKEWGGAVTGLLAAGAIVLAGLGVTFLIPGAVGSEPVVLTASTLTAAAMGAQAAVARSLAVTDMTTVVVTSTLTSLASESFVDDGLRGIWNRRVAAILVLFLGALVGTVLLPLTPGVPLLLAALLTLAVVVLGHLRLFTPARREAVVA</sequence>
<evidence type="ECO:0000313" key="3">
    <source>
        <dbReference type="Proteomes" id="UP001260188"/>
    </source>
</evidence>
<keyword evidence="1" id="KW-1133">Transmembrane helix</keyword>
<dbReference type="EMBL" id="JAVIZA010000001">
    <property type="protein sequence ID" value="MDR6167808.1"/>
    <property type="molecule type" value="Genomic_DNA"/>
</dbReference>
<name>A0ABU1I3U3_9MICO</name>
<dbReference type="Proteomes" id="UP001260188">
    <property type="component" value="Unassembled WGS sequence"/>
</dbReference>
<feature type="transmembrane region" description="Helical" evidence="1">
    <location>
        <begin position="215"/>
        <end position="234"/>
    </location>
</feature>
<keyword evidence="1" id="KW-0472">Membrane</keyword>
<dbReference type="InterPro" id="IPR010699">
    <property type="entry name" value="DUF1275"/>
</dbReference>
<evidence type="ECO:0000313" key="2">
    <source>
        <dbReference type="EMBL" id="MDR6167808.1"/>
    </source>
</evidence>
<keyword evidence="1" id="KW-0812">Transmembrane</keyword>
<dbReference type="Pfam" id="PF06912">
    <property type="entry name" value="DUF1275"/>
    <property type="match status" value="1"/>
</dbReference>
<feature type="transmembrane region" description="Helical" evidence="1">
    <location>
        <begin position="21"/>
        <end position="45"/>
    </location>
</feature>
<protein>
    <submittedName>
        <fullName evidence="2">Uncharacterized membrane protein YoaK (UPF0700 family)</fullName>
    </submittedName>
</protein>
<keyword evidence="3" id="KW-1185">Reference proteome</keyword>